<evidence type="ECO:0000313" key="2">
    <source>
        <dbReference type="EMBL" id="VFJ51686.1"/>
    </source>
</evidence>
<reference evidence="2" key="1">
    <citation type="submission" date="2019-02" db="EMBL/GenBank/DDBJ databases">
        <authorList>
            <person name="Gruber-Vodicka R. H."/>
            <person name="Seah K. B. B."/>
        </authorList>
    </citation>
    <scope>NUCLEOTIDE SEQUENCE</scope>
    <source>
        <strain evidence="2">BECK_BZ106</strain>
        <strain evidence="1">BECK_BZ15</strain>
    </source>
</reference>
<name>A0A450SFN7_9GAMM</name>
<evidence type="ECO:0000313" key="1">
    <source>
        <dbReference type="EMBL" id="VFJ47965.1"/>
    </source>
</evidence>
<organism evidence="2">
    <name type="scientific">Candidatus Kentrum sp. FW</name>
    <dbReference type="NCBI Taxonomy" id="2126338"/>
    <lineage>
        <taxon>Bacteria</taxon>
        <taxon>Pseudomonadati</taxon>
        <taxon>Pseudomonadota</taxon>
        <taxon>Gammaproteobacteria</taxon>
        <taxon>Candidatus Kentrum</taxon>
    </lineage>
</organism>
<accession>A0A450SFN7</accession>
<dbReference type="AlphaFoldDB" id="A0A450SFN7"/>
<dbReference type="EMBL" id="CAADEW010000018">
    <property type="protein sequence ID" value="VFJ47965.1"/>
    <property type="molecule type" value="Genomic_DNA"/>
</dbReference>
<proteinExistence type="predicted"/>
<gene>
    <name evidence="1" type="ORF">BECKFW1821A_GA0114235_10186</name>
    <name evidence="2" type="ORF">BECKFW1821B_GA0114236_10104</name>
</gene>
<dbReference type="EMBL" id="CAADFD010000010">
    <property type="protein sequence ID" value="VFJ51686.1"/>
    <property type="molecule type" value="Genomic_DNA"/>
</dbReference>
<sequence length="86" mass="10213">MNWQQVREQYPRKWVLAEAMEGHAESDRWRVDRLTVIDAFTEVSDALSAHKQLHGQAPERDYFVAHTDKEELAMKERYWLGIRTAI</sequence>
<protein>
    <submittedName>
        <fullName evidence="2">Uncharacterized protein</fullName>
    </submittedName>
</protein>